<evidence type="ECO:0000259" key="4">
    <source>
        <dbReference type="PROSITE" id="PS50234"/>
    </source>
</evidence>
<evidence type="ECO:0000313" key="5">
    <source>
        <dbReference type="EMBL" id="KAA2261290.1"/>
    </source>
</evidence>
<evidence type="ECO:0000256" key="1">
    <source>
        <dbReference type="SAM" id="MobiDB-lite"/>
    </source>
</evidence>
<gene>
    <name evidence="5" type="ORF">F0L68_17715</name>
</gene>
<keyword evidence="3" id="KW-0732">Signal</keyword>
<name>A0A5B2XEC1_9PSEU</name>
<keyword evidence="6" id="KW-1185">Reference proteome</keyword>
<dbReference type="InterPro" id="IPR036465">
    <property type="entry name" value="vWFA_dom_sf"/>
</dbReference>
<evidence type="ECO:0000313" key="6">
    <source>
        <dbReference type="Proteomes" id="UP000323454"/>
    </source>
</evidence>
<feature type="compositionally biased region" description="Basic and acidic residues" evidence="1">
    <location>
        <begin position="324"/>
        <end position="336"/>
    </location>
</feature>
<feature type="signal peptide" evidence="3">
    <location>
        <begin position="1"/>
        <end position="31"/>
    </location>
</feature>
<sequence>MKRSFARVVFAIFALLLSTGLCVSRSTVAVAQVANPAWPSQCPLKLALMVDQSTSMTPRFDAVRDAARNVVDALRDKHSEVTLIGFGSGATVVTPLVDVADTSARDRLKNSVDDLGPLSGWDGGTNWEAALTTVRKMSVNVAVLLTDGEPTEYDTRVPGVGGEAEMPLAAAVVAADQLKASGTRLVAVGIELDAGAADNLAKITGPVQGQDYYPSDLTNLLHQLYAVIASACGVPVSTLPAPEPPSFPLARTVLGALAVLCLAALVGFLLHRRRRVAVPKTSGPTPIRVVDPTISHDDVLKRLGIGDSGVKPTESTQAAENAVVDDRTTPDAEKPETSQPARRSMSLDFLREDRGGSEEKGGR</sequence>
<proteinExistence type="predicted"/>
<dbReference type="InterPro" id="IPR050525">
    <property type="entry name" value="ECM_Assembly_Org"/>
</dbReference>
<dbReference type="AlphaFoldDB" id="A0A5B2XEC1"/>
<feature type="transmembrane region" description="Helical" evidence="2">
    <location>
        <begin position="249"/>
        <end position="270"/>
    </location>
</feature>
<dbReference type="SMART" id="SM00327">
    <property type="entry name" value="VWA"/>
    <property type="match status" value="1"/>
</dbReference>
<dbReference type="RefSeq" id="WP_149850693.1">
    <property type="nucleotide sequence ID" value="NZ_VUOB01000029.1"/>
</dbReference>
<dbReference type="Proteomes" id="UP000323454">
    <property type="component" value="Unassembled WGS sequence"/>
</dbReference>
<feature type="domain" description="VWFA" evidence="4">
    <location>
        <begin position="45"/>
        <end position="228"/>
    </location>
</feature>
<accession>A0A5B2XEC1</accession>
<keyword evidence="2" id="KW-0472">Membrane</keyword>
<comment type="caution">
    <text evidence="5">The sequence shown here is derived from an EMBL/GenBank/DDBJ whole genome shotgun (WGS) entry which is preliminary data.</text>
</comment>
<reference evidence="5 6" key="2">
    <citation type="submission" date="2019-09" db="EMBL/GenBank/DDBJ databases">
        <authorList>
            <person name="Jin C."/>
        </authorList>
    </citation>
    <scope>NUCLEOTIDE SEQUENCE [LARGE SCALE GENOMIC DNA]</scope>
    <source>
        <strain evidence="5 6">AN110305</strain>
    </source>
</reference>
<evidence type="ECO:0000256" key="2">
    <source>
        <dbReference type="SAM" id="Phobius"/>
    </source>
</evidence>
<keyword evidence="2" id="KW-0812">Transmembrane</keyword>
<feature type="chain" id="PRO_5022671996" evidence="3">
    <location>
        <begin position="32"/>
        <end position="363"/>
    </location>
</feature>
<dbReference type="PANTHER" id="PTHR24020">
    <property type="entry name" value="COLLAGEN ALPHA"/>
    <property type="match status" value="1"/>
</dbReference>
<keyword evidence="2" id="KW-1133">Transmembrane helix</keyword>
<evidence type="ECO:0000256" key="3">
    <source>
        <dbReference type="SAM" id="SignalP"/>
    </source>
</evidence>
<dbReference type="PROSITE" id="PS50234">
    <property type="entry name" value="VWFA"/>
    <property type="match status" value="1"/>
</dbReference>
<dbReference type="CDD" id="cd00198">
    <property type="entry name" value="vWFA"/>
    <property type="match status" value="1"/>
</dbReference>
<feature type="compositionally biased region" description="Basic and acidic residues" evidence="1">
    <location>
        <begin position="349"/>
        <end position="363"/>
    </location>
</feature>
<dbReference type="EMBL" id="VUOB01000029">
    <property type="protein sequence ID" value="KAA2261290.1"/>
    <property type="molecule type" value="Genomic_DNA"/>
</dbReference>
<dbReference type="Gene3D" id="3.40.50.410">
    <property type="entry name" value="von Willebrand factor, type A domain"/>
    <property type="match status" value="1"/>
</dbReference>
<reference evidence="5 6" key="1">
    <citation type="submission" date="2019-09" db="EMBL/GenBank/DDBJ databases">
        <title>Goodfellowia gen. nov., a new genus of the Pseudonocardineae related to Actinoalloteichus, containing Goodfellowia coeruleoviolacea gen. nov., comb. nov. gen. nov., comb. nov.</title>
        <authorList>
            <person name="Labeda D."/>
        </authorList>
    </citation>
    <scope>NUCLEOTIDE SEQUENCE [LARGE SCALE GENOMIC DNA]</scope>
    <source>
        <strain evidence="5 6">AN110305</strain>
    </source>
</reference>
<organism evidence="5 6">
    <name type="scientific">Solihabitans fulvus</name>
    <dbReference type="NCBI Taxonomy" id="1892852"/>
    <lineage>
        <taxon>Bacteria</taxon>
        <taxon>Bacillati</taxon>
        <taxon>Actinomycetota</taxon>
        <taxon>Actinomycetes</taxon>
        <taxon>Pseudonocardiales</taxon>
        <taxon>Pseudonocardiaceae</taxon>
        <taxon>Solihabitans</taxon>
    </lineage>
</organism>
<feature type="region of interest" description="Disordered" evidence="1">
    <location>
        <begin position="307"/>
        <end position="363"/>
    </location>
</feature>
<dbReference type="SUPFAM" id="SSF53300">
    <property type="entry name" value="vWA-like"/>
    <property type="match status" value="1"/>
</dbReference>
<dbReference type="InterPro" id="IPR002035">
    <property type="entry name" value="VWF_A"/>
</dbReference>
<dbReference type="Pfam" id="PF13519">
    <property type="entry name" value="VWA_2"/>
    <property type="match status" value="1"/>
</dbReference>
<dbReference type="OrthoDB" id="3695303at2"/>
<dbReference type="PANTHER" id="PTHR24020:SF87">
    <property type="entry name" value="COLLAGEN ALPHA-1(VI) CHAIN-LIKE"/>
    <property type="match status" value="1"/>
</dbReference>
<protein>
    <submittedName>
        <fullName evidence="5">VWA domain-containing protein</fullName>
    </submittedName>
</protein>